<dbReference type="EMBL" id="AMGV01000003">
    <property type="protein sequence ID" value="KEF60166.1"/>
    <property type="molecule type" value="Genomic_DNA"/>
</dbReference>
<comment type="similarity">
    <text evidence="1">Belongs to the Gfa family.</text>
</comment>
<organism evidence="6 7">
    <name type="scientific">Exophiala aquamarina CBS 119918</name>
    <dbReference type="NCBI Taxonomy" id="1182545"/>
    <lineage>
        <taxon>Eukaryota</taxon>
        <taxon>Fungi</taxon>
        <taxon>Dikarya</taxon>
        <taxon>Ascomycota</taxon>
        <taxon>Pezizomycotina</taxon>
        <taxon>Eurotiomycetes</taxon>
        <taxon>Chaetothyriomycetidae</taxon>
        <taxon>Chaetothyriales</taxon>
        <taxon>Herpotrichiellaceae</taxon>
        <taxon>Exophiala</taxon>
    </lineage>
</organism>
<feature type="domain" description="CENP-V/GFA" evidence="5">
    <location>
        <begin position="3"/>
        <end position="100"/>
    </location>
</feature>
<dbReference type="HOGENOM" id="CLU_2306121_0_0_1"/>
<dbReference type="InterPro" id="IPR006913">
    <property type="entry name" value="CENP-V/GFA"/>
</dbReference>
<reference evidence="6 7" key="1">
    <citation type="submission" date="2013-03" db="EMBL/GenBank/DDBJ databases">
        <title>The Genome Sequence of Exophiala aquamarina CBS 119918.</title>
        <authorList>
            <consortium name="The Broad Institute Genomics Platform"/>
            <person name="Cuomo C."/>
            <person name="de Hoog S."/>
            <person name="Gorbushina A."/>
            <person name="Walker B."/>
            <person name="Young S.K."/>
            <person name="Zeng Q."/>
            <person name="Gargeya S."/>
            <person name="Fitzgerald M."/>
            <person name="Haas B."/>
            <person name="Abouelleil A."/>
            <person name="Allen A.W."/>
            <person name="Alvarado L."/>
            <person name="Arachchi H.M."/>
            <person name="Berlin A.M."/>
            <person name="Chapman S.B."/>
            <person name="Gainer-Dewar J."/>
            <person name="Goldberg J."/>
            <person name="Griggs A."/>
            <person name="Gujja S."/>
            <person name="Hansen M."/>
            <person name="Howarth C."/>
            <person name="Imamovic A."/>
            <person name="Ireland A."/>
            <person name="Larimer J."/>
            <person name="McCowan C."/>
            <person name="Murphy C."/>
            <person name="Pearson M."/>
            <person name="Poon T.W."/>
            <person name="Priest M."/>
            <person name="Roberts A."/>
            <person name="Saif S."/>
            <person name="Shea T."/>
            <person name="Sisk P."/>
            <person name="Sykes S."/>
            <person name="Wortman J."/>
            <person name="Nusbaum C."/>
            <person name="Birren B."/>
        </authorList>
    </citation>
    <scope>NUCLEOTIDE SEQUENCE [LARGE SCALE GENOMIC DNA]</scope>
    <source>
        <strain evidence="6 7">CBS 119918</strain>
    </source>
</reference>
<evidence type="ECO:0000256" key="1">
    <source>
        <dbReference type="ARBA" id="ARBA00005495"/>
    </source>
</evidence>
<dbReference type="STRING" id="1182545.A0A072PJV4"/>
<dbReference type="Proteomes" id="UP000027920">
    <property type="component" value="Unassembled WGS sequence"/>
</dbReference>
<keyword evidence="7" id="KW-1185">Reference proteome</keyword>
<dbReference type="AlphaFoldDB" id="A0A072PJV4"/>
<dbReference type="GeneID" id="25279943"/>
<dbReference type="Gene3D" id="3.90.1590.10">
    <property type="entry name" value="glutathione-dependent formaldehyde- activating enzyme (gfa)"/>
    <property type="match status" value="1"/>
</dbReference>
<evidence type="ECO:0000256" key="3">
    <source>
        <dbReference type="ARBA" id="ARBA00022833"/>
    </source>
</evidence>
<sequence length="100" mass="10979">MKYPGGCYCRKVRYELELEDPEKARTSLCHCGNCKKFTGGPFGITTKIPKSSFTVTEGRDSVKVHEADNGAGTLLHREFCIDCGSGLLEYGVVRCVQQGV</sequence>
<evidence type="ECO:0000259" key="5">
    <source>
        <dbReference type="PROSITE" id="PS51891"/>
    </source>
</evidence>
<dbReference type="GO" id="GO:0016846">
    <property type="term" value="F:carbon-sulfur lyase activity"/>
    <property type="evidence" value="ECO:0007669"/>
    <property type="project" value="InterPro"/>
</dbReference>
<protein>
    <recommendedName>
        <fullName evidence="5">CENP-V/GFA domain-containing protein</fullName>
    </recommendedName>
</protein>
<proteinExistence type="inferred from homology"/>
<dbReference type="GO" id="GO:0046872">
    <property type="term" value="F:metal ion binding"/>
    <property type="evidence" value="ECO:0007669"/>
    <property type="project" value="UniProtKB-KW"/>
</dbReference>
<dbReference type="PANTHER" id="PTHR33337:SF40">
    <property type="entry name" value="CENP-V_GFA DOMAIN-CONTAINING PROTEIN-RELATED"/>
    <property type="match status" value="1"/>
</dbReference>
<keyword evidence="2" id="KW-0479">Metal-binding</keyword>
<evidence type="ECO:0000313" key="7">
    <source>
        <dbReference type="Proteomes" id="UP000027920"/>
    </source>
</evidence>
<evidence type="ECO:0000256" key="4">
    <source>
        <dbReference type="ARBA" id="ARBA00023239"/>
    </source>
</evidence>
<dbReference type="Pfam" id="PF04828">
    <property type="entry name" value="GFA"/>
    <property type="match status" value="1"/>
</dbReference>
<dbReference type="RefSeq" id="XP_013262756.1">
    <property type="nucleotide sequence ID" value="XM_013407302.1"/>
</dbReference>
<dbReference type="SUPFAM" id="SSF51316">
    <property type="entry name" value="Mss4-like"/>
    <property type="match status" value="1"/>
</dbReference>
<dbReference type="PROSITE" id="PS51891">
    <property type="entry name" value="CENP_V_GFA"/>
    <property type="match status" value="1"/>
</dbReference>
<dbReference type="OrthoDB" id="9985472at2759"/>
<dbReference type="PANTHER" id="PTHR33337">
    <property type="entry name" value="GFA DOMAIN-CONTAINING PROTEIN"/>
    <property type="match status" value="1"/>
</dbReference>
<evidence type="ECO:0000256" key="2">
    <source>
        <dbReference type="ARBA" id="ARBA00022723"/>
    </source>
</evidence>
<gene>
    <name evidence="6" type="ORF">A1O9_05016</name>
</gene>
<keyword evidence="3" id="KW-0862">Zinc</keyword>
<name>A0A072PJV4_9EURO</name>
<dbReference type="VEuPathDB" id="FungiDB:A1O9_05016"/>
<dbReference type="InterPro" id="IPR011057">
    <property type="entry name" value="Mss4-like_sf"/>
</dbReference>
<evidence type="ECO:0000313" key="6">
    <source>
        <dbReference type="EMBL" id="KEF60166.1"/>
    </source>
</evidence>
<comment type="caution">
    <text evidence="6">The sequence shown here is derived from an EMBL/GenBank/DDBJ whole genome shotgun (WGS) entry which is preliminary data.</text>
</comment>
<keyword evidence="4" id="KW-0456">Lyase</keyword>
<accession>A0A072PJV4</accession>